<feature type="compositionally biased region" description="Basic residues" evidence="1">
    <location>
        <begin position="1"/>
        <end position="12"/>
    </location>
</feature>
<dbReference type="AlphaFoldDB" id="A0AAN7ZQG1"/>
<evidence type="ECO:0000256" key="1">
    <source>
        <dbReference type="SAM" id="MobiDB-lite"/>
    </source>
</evidence>
<protein>
    <submittedName>
        <fullName evidence="2">Uncharacterized protein</fullName>
    </submittedName>
</protein>
<feature type="region of interest" description="Disordered" evidence="1">
    <location>
        <begin position="95"/>
        <end position="132"/>
    </location>
</feature>
<gene>
    <name evidence="2" type="ORF">LTR97_001451</name>
</gene>
<sequence>MADHSRNRRRRSSTSSRLPRYEAAGSDFLFPQAQAPSVEDAEYTARAERRAAARAHAGDSSYNTYQPPPSYSYHHSRYGPCSSTYDEYLAGDARRTAARAQARESFSPSDVESASSSRARQPNPSLASSGHRYAAMRAASNAFESGNYYDYPSSNTSRSTTSMPRSSSGRYSSHDTLSSGLDRLSLLRDSLARPEHHRRFSNPFTPRTPPSIYLRSESDGNDISRPSLPPSSIGSLGRHGSTGGSEDSRRSSSMADGRYRHYRYEEDYPYGYRY</sequence>
<dbReference type="EMBL" id="JAVRQU010000002">
    <property type="protein sequence ID" value="KAK5706463.1"/>
    <property type="molecule type" value="Genomic_DNA"/>
</dbReference>
<proteinExistence type="predicted"/>
<feature type="compositionally biased region" description="Polar residues" evidence="1">
    <location>
        <begin position="104"/>
        <end position="128"/>
    </location>
</feature>
<evidence type="ECO:0000313" key="2">
    <source>
        <dbReference type="EMBL" id="KAK5706463.1"/>
    </source>
</evidence>
<feature type="compositionally biased region" description="Low complexity" evidence="1">
    <location>
        <begin position="223"/>
        <end position="238"/>
    </location>
</feature>
<feature type="region of interest" description="Disordered" evidence="1">
    <location>
        <begin position="197"/>
        <end position="260"/>
    </location>
</feature>
<reference evidence="2" key="1">
    <citation type="submission" date="2023-08" db="EMBL/GenBank/DDBJ databases">
        <title>Black Yeasts Isolated from many extreme environments.</title>
        <authorList>
            <person name="Coleine C."/>
            <person name="Stajich J.E."/>
            <person name="Selbmann L."/>
        </authorList>
    </citation>
    <scope>NUCLEOTIDE SEQUENCE</scope>
    <source>
        <strain evidence="2">CCFEE 5810</strain>
    </source>
</reference>
<comment type="caution">
    <text evidence="2">The sequence shown here is derived from an EMBL/GenBank/DDBJ whole genome shotgun (WGS) entry which is preliminary data.</text>
</comment>
<organism evidence="2 3">
    <name type="scientific">Elasticomyces elasticus</name>
    <dbReference type="NCBI Taxonomy" id="574655"/>
    <lineage>
        <taxon>Eukaryota</taxon>
        <taxon>Fungi</taxon>
        <taxon>Dikarya</taxon>
        <taxon>Ascomycota</taxon>
        <taxon>Pezizomycotina</taxon>
        <taxon>Dothideomycetes</taxon>
        <taxon>Dothideomycetidae</taxon>
        <taxon>Mycosphaerellales</taxon>
        <taxon>Teratosphaeriaceae</taxon>
        <taxon>Elasticomyces</taxon>
    </lineage>
</organism>
<name>A0AAN7ZQG1_9PEZI</name>
<dbReference type="Proteomes" id="UP001310594">
    <property type="component" value="Unassembled WGS sequence"/>
</dbReference>
<evidence type="ECO:0000313" key="3">
    <source>
        <dbReference type="Proteomes" id="UP001310594"/>
    </source>
</evidence>
<feature type="region of interest" description="Disordered" evidence="1">
    <location>
        <begin position="1"/>
        <end position="74"/>
    </location>
</feature>
<accession>A0AAN7ZQG1</accession>
<feature type="region of interest" description="Disordered" evidence="1">
    <location>
        <begin position="153"/>
        <end position="177"/>
    </location>
</feature>